<organism evidence="1">
    <name type="scientific">Culex pipiens</name>
    <name type="common">House mosquito</name>
    <dbReference type="NCBI Taxonomy" id="7175"/>
    <lineage>
        <taxon>Eukaryota</taxon>
        <taxon>Metazoa</taxon>
        <taxon>Ecdysozoa</taxon>
        <taxon>Arthropoda</taxon>
        <taxon>Hexapoda</taxon>
        <taxon>Insecta</taxon>
        <taxon>Pterygota</taxon>
        <taxon>Neoptera</taxon>
        <taxon>Endopterygota</taxon>
        <taxon>Diptera</taxon>
        <taxon>Nematocera</taxon>
        <taxon>Culicoidea</taxon>
        <taxon>Culicidae</taxon>
        <taxon>Culicinae</taxon>
        <taxon>Culicini</taxon>
        <taxon>Culex</taxon>
        <taxon>Culex</taxon>
    </lineage>
</organism>
<dbReference type="EMBL" id="HBUE01287829">
    <property type="protein sequence ID" value="CAG6572587.1"/>
    <property type="molecule type" value="Transcribed_RNA"/>
</dbReference>
<dbReference type="EMBL" id="HBUE01287824">
    <property type="protein sequence ID" value="CAG6572584.1"/>
    <property type="molecule type" value="Transcribed_RNA"/>
</dbReference>
<dbReference type="EMBL" id="HBUE01182211">
    <property type="protein sequence ID" value="CAG6521020.1"/>
    <property type="molecule type" value="Transcribed_RNA"/>
</dbReference>
<evidence type="ECO:0000313" key="1">
    <source>
        <dbReference type="EMBL" id="CAG6521022.1"/>
    </source>
</evidence>
<reference evidence="1" key="1">
    <citation type="submission" date="2021-05" db="EMBL/GenBank/DDBJ databases">
        <authorList>
            <person name="Alioto T."/>
            <person name="Alioto T."/>
            <person name="Gomez Garrido J."/>
        </authorList>
    </citation>
    <scope>NUCLEOTIDE SEQUENCE</scope>
</reference>
<name>A0A8D8GSH1_CULPI</name>
<proteinExistence type="predicted"/>
<dbReference type="EMBL" id="HBUE01287832">
    <property type="protein sequence ID" value="CAG6572589.1"/>
    <property type="molecule type" value="Transcribed_RNA"/>
</dbReference>
<protein>
    <submittedName>
        <fullName evidence="1">(northern house mosquito) hypothetical protein</fullName>
    </submittedName>
</protein>
<sequence length="115" mass="13393">MITRRGRWTVLIPFVTIALLVQTYRAFFLWPNRTYWTGTTNQRRRRRATLEPEKRVWQIFWTSGDLLGRGLKPDHGTWASGEKSTHNNTNNKPVTLFAQPSPLLLGWLAGTRITQ</sequence>
<dbReference type="AlphaFoldDB" id="A0A8D8GSH1"/>
<dbReference type="EMBL" id="HBUE01287826">
    <property type="protein sequence ID" value="CAG6572586.1"/>
    <property type="molecule type" value="Transcribed_RNA"/>
</dbReference>
<dbReference type="EMBL" id="HBUE01182214">
    <property type="protein sequence ID" value="CAG6521022.1"/>
    <property type="molecule type" value="Transcribed_RNA"/>
</dbReference>
<dbReference type="EMBL" id="HBUE01182207">
    <property type="protein sequence ID" value="CAG6521017.1"/>
    <property type="molecule type" value="Transcribed_RNA"/>
</dbReference>
<dbReference type="EMBL" id="HBUE01182209">
    <property type="protein sequence ID" value="CAG6521019.1"/>
    <property type="molecule type" value="Transcribed_RNA"/>
</dbReference>
<accession>A0A8D8GSH1</accession>